<gene>
    <name evidence="1" type="ORF">Csa_5G537510</name>
</gene>
<reference evidence="1 2" key="4">
    <citation type="journal article" date="2011" name="BMC Genomics">
        <title>RNA-Seq improves annotation of protein-coding genes in the cucumber genome.</title>
        <authorList>
            <person name="Li Z."/>
            <person name="Zhang Z."/>
            <person name="Yan P."/>
            <person name="Huang S."/>
            <person name="Fei Z."/>
            <person name="Lin K."/>
        </authorList>
    </citation>
    <scope>NUCLEOTIDE SEQUENCE [LARGE SCALE GENOMIC DNA]</scope>
    <source>
        <strain evidence="2">cv. 9930</strain>
    </source>
</reference>
<dbReference type="EMBL" id="CM002926">
    <property type="protein sequence ID" value="KGN51426.1"/>
    <property type="molecule type" value="Genomic_DNA"/>
</dbReference>
<accession>A0A0A0KUM4</accession>
<keyword evidence="2" id="KW-1185">Reference proteome</keyword>
<evidence type="ECO:0000313" key="2">
    <source>
        <dbReference type="Proteomes" id="UP000029981"/>
    </source>
</evidence>
<dbReference type="eggNOG" id="KOG1888">
    <property type="taxonomic scope" value="Eukaryota"/>
</dbReference>
<dbReference type="Gramene" id="KGN51426">
    <property type="protein sequence ID" value="KGN51426"/>
    <property type="gene ID" value="Csa_5G537510"/>
</dbReference>
<dbReference type="STRING" id="3659.A0A0A0KUM4"/>
<protein>
    <submittedName>
        <fullName evidence="1">Uncharacterized protein</fullName>
    </submittedName>
</protein>
<sequence>MIRIYGFFASHKVLLLHWGNLIKHRYIPSMPPRRFFGAIQRETCLEGDHIFFSEEDPMSCSNFVDLDWLSSSGNPCEEVPFERSLGFNSPNARDSSENVVTGESTPSLSEYVSSMMLPPQEDRLASGWDVRFVLCWSSSSPFVFSN</sequence>
<reference evidence="1 2" key="1">
    <citation type="journal article" date="2009" name="Nat. Genet.">
        <title>The genome of the cucumber, Cucumis sativus L.</title>
        <authorList>
            <person name="Huang S."/>
            <person name="Li R."/>
            <person name="Zhang Z."/>
            <person name="Li L."/>
            <person name="Gu X."/>
            <person name="Fan W."/>
            <person name="Lucas W.J."/>
            <person name="Wang X."/>
            <person name="Xie B."/>
            <person name="Ni P."/>
            <person name="Ren Y."/>
            <person name="Zhu H."/>
            <person name="Li J."/>
            <person name="Lin K."/>
            <person name="Jin W."/>
            <person name="Fei Z."/>
            <person name="Li G."/>
            <person name="Staub J."/>
            <person name="Kilian A."/>
            <person name="van der Vossen E.A."/>
            <person name="Wu Y."/>
            <person name="Guo J."/>
            <person name="He J."/>
            <person name="Jia Z."/>
            <person name="Ren Y."/>
            <person name="Tian G."/>
            <person name="Lu Y."/>
            <person name="Ruan J."/>
            <person name="Qian W."/>
            <person name="Wang M."/>
            <person name="Huang Q."/>
            <person name="Li B."/>
            <person name="Xuan Z."/>
            <person name="Cao J."/>
            <person name="Asan"/>
            <person name="Wu Z."/>
            <person name="Zhang J."/>
            <person name="Cai Q."/>
            <person name="Bai Y."/>
            <person name="Zhao B."/>
            <person name="Han Y."/>
            <person name="Li Y."/>
            <person name="Li X."/>
            <person name="Wang S."/>
            <person name="Shi Q."/>
            <person name="Liu S."/>
            <person name="Cho W.K."/>
            <person name="Kim J.Y."/>
            <person name="Xu Y."/>
            <person name="Heller-Uszynska K."/>
            <person name="Miao H."/>
            <person name="Cheng Z."/>
            <person name="Zhang S."/>
            <person name="Wu J."/>
            <person name="Yang Y."/>
            <person name="Kang H."/>
            <person name="Li M."/>
            <person name="Liang H."/>
            <person name="Ren X."/>
            <person name="Shi Z."/>
            <person name="Wen M."/>
            <person name="Jian M."/>
            <person name="Yang H."/>
            <person name="Zhang G."/>
            <person name="Yang Z."/>
            <person name="Chen R."/>
            <person name="Liu S."/>
            <person name="Li J."/>
            <person name="Ma L."/>
            <person name="Liu H."/>
            <person name="Zhou Y."/>
            <person name="Zhao J."/>
            <person name="Fang X."/>
            <person name="Li G."/>
            <person name="Fang L."/>
            <person name="Li Y."/>
            <person name="Liu D."/>
            <person name="Zheng H."/>
            <person name="Zhang Y."/>
            <person name="Qin N."/>
            <person name="Li Z."/>
            <person name="Yang G."/>
            <person name="Yang S."/>
            <person name="Bolund L."/>
            <person name="Kristiansen K."/>
            <person name="Zheng H."/>
            <person name="Li S."/>
            <person name="Zhang X."/>
            <person name="Yang H."/>
            <person name="Wang J."/>
            <person name="Sun R."/>
            <person name="Zhang B."/>
            <person name="Jiang S."/>
            <person name="Wang J."/>
            <person name="Du Y."/>
            <person name="Li S."/>
        </authorList>
    </citation>
    <scope>NUCLEOTIDE SEQUENCE [LARGE SCALE GENOMIC DNA]</scope>
    <source>
        <strain evidence="2">cv. 9930</strain>
    </source>
</reference>
<proteinExistence type="predicted"/>
<name>A0A0A0KUM4_CUCSA</name>
<reference evidence="1 2" key="3">
    <citation type="journal article" date="2010" name="BMC Genomics">
        <title>Transcriptome sequencing and comparative analysis of cucumber flowers with different sex types.</title>
        <authorList>
            <person name="Guo S."/>
            <person name="Zheng Y."/>
            <person name="Joung J.G."/>
            <person name="Liu S."/>
            <person name="Zhang Z."/>
            <person name="Crasta O.R."/>
            <person name="Sobral B.W."/>
            <person name="Xu Y."/>
            <person name="Huang S."/>
            <person name="Fei Z."/>
        </authorList>
    </citation>
    <scope>NUCLEOTIDE SEQUENCE [LARGE SCALE GENOMIC DNA]</scope>
    <source>
        <strain evidence="2">cv. 9930</strain>
    </source>
</reference>
<organism evidence="1 2">
    <name type="scientific">Cucumis sativus</name>
    <name type="common">Cucumber</name>
    <dbReference type="NCBI Taxonomy" id="3659"/>
    <lineage>
        <taxon>Eukaryota</taxon>
        <taxon>Viridiplantae</taxon>
        <taxon>Streptophyta</taxon>
        <taxon>Embryophyta</taxon>
        <taxon>Tracheophyta</taxon>
        <taxon>Spermatophyta</taxon>
        <taxon>Magnoliopsida</taxon>
        <taxon>eudicotyledons</taxon>
        <taxon>Gunneridae</taxon>
        <taxon>Pentapetalae</taxon>
        <taxon>rosids</taxon>
        <taxon>fabids</taxon>
        <taxon>Cucurbitales</taxon>
        <taxon>Cucurbitaceae</taxon>
        <taxon>Benincaseae</taxon>
        <taxon>Cucumis</taxon>
    </lineage>
</organism>
<dbReference type="Proteomes" id="UP000029981">
    <property type="component" value="Chromosome 5"/>
</dbReference>
<dbReference type="AlphaFoldDB" id="A0A0A0KUM4"/>
<evidence type="ECO:0000313" key="1">
    <source>
        <dbReference type="EMBL" id="KGN51426.1"/>
    </source>
</evidence>
<reference evidence="1 2" key="2">
    <citation type="journal article" date="2009" name="PLoS ONE">
        <title>An integrated genetic and cytogenetic map of the cucumber genome.</title>
        <authorList>
            <person name="Ren Y."/>
            <person name="Zhang Z."/>
            <person name="Liu J."/>
            <person name="Staub J.E."/>
            <person name="Han Y."/>
            <person name="Cheng Z."/>
            <person name="Li X."/>
            <person name="Lu J."/>
            <person name="Miao H."/>
            <person name="Kang H."/>
            <person name="Xie B."/>
            <person name="Gu X."/>
            <person name="Wang X."/>
            <person name="Du Y."/>
            <person name="Jin W."/>
            <person name="Huang S."/>
        </authorList>
    </citation>
    <scope>NUCLEOTIDE SEQUENCE [LARGE SCALE GENOMIC DNA]</scope>
    <source>
        <strain evidence="2">cv. 9930</strain>
    </source>
</reference>